<keyword evidence="9" id="KW-1185">Reference proteome</keyword>
<evidence type="ECO:0000256" key="2">
    <source>
        <dbReference type="ARBA" id="ARBA00022801"/>
    </source>
</evidence>
<evidence type="ECO:0000256" key="4">
    <source>
        <dbReference type="PROSITE-ProRule" id="PRU10055"/>
    </source>
</evidence>
<dbReference type="AlphaFoldDB" id="A0AAV2D5I1"/>
<feature type="signal peptide" evidence="7">
    <location>
        <begin position="1"/>
        <end position="21"/>
    </location>
</feature>
<dbReference type="FunFam" id="3.20.20.80:FF:000020">
    <property type="entry name" value="Beta-glucosidase 12"/>
    <property type="match status" value="1"/>
</dbReference>
<dbReference type="GO" id="GO:0008422">
    <property type="term" value="F:beta-glucosidase activity"/>
    <property type="evidence" value="ECO:0007669"/>
    <property type="project" value="TreeGrafter"/>
</dbReference>
<dbReference type="InterPro" id="IPR018120">
    <property type="entry name" value="Glyco_hydro_1_AS"/>
</dbReference>
<proteinExistence type="inferred from homology"/>
<dbReference type="SUPFAM" id="SSF51445">
    <property type="entry name" value="(Trans)glycosidases"/>
    <property type="match status" value="1"/>
</dbReference>
<dbReference type="PRINTS" id="PR00131">
    <property type="entry name" value="GLHYDRLASE1"/>
</dbReference>
<dbReference type="PROSITE" id="PS00572">
    <property type="entry name" value="GLYCOSYL_HYDROL_F1_1"/>
    <property type="match status" value="1"/>
</dbReference>
<keyword evidence="7" id="KW-0732">Signal</keyword>
<feature type="active site" description="Nucleophile" evidence="4">
    <location>
        <position position="441"/>
    </location>
</feature>
<evidence type="ECO:0000256" key="3">
    <source>
        <dbReference type="ARBA" id="ARBA00023295"/>
    </source>
</evidence>
<evidence type="ECO:0000313" key="8">
    <source>
        <dbReference type="EMBL" id="CAL1367323.1"/>
    </source>
</evidence>
<dbReference type="InterPro" id="IPR001360">
    <property type="entry name" value="Glyco_hydro_1"/>
</dbReference>
<dbReference type="EMBL" id="OZ034815">
    <property type="protein sequence ID" value="CAL1367323.1"/>
    <property type="molecule type" value="Genomic_DNA"/>
</dbReference>
<dbReference type="PROSITE" id="PS00653">
    <property type="entry name" value="GLYCOSYL_HYDROL_F1_2"/>
    <property type="match status" value="1"/>
</dbReference>
<gene>
    <name evidence="8" type="ORF">LTRI10_LOCUS11053</name>
</gene>
<evidence type="ECO:0000256" key="6">
    <source>
        <dbReference type="RuleBase" id="RU004468"/>
    </source>
</evidence>
<reference evidence="8 9" key="1">
    <citation type="submission" date="2024-04" db="EMBL/GenBank/DDBJ databases">
        <authorList>
            <person name="Fracassetti M."/>
        </authorList>
    </citation>
    <scope>NUCLEOTIDE SEQUENCE [LARGE SCALE GENOMIC DNA]</scope>
</reference>
<dbReference type="PANTHER" id="PTHR10353:SF297">
    <property type="entry name" value="VICIANIN HYDROLASE-LIKE"/>
    <property type="match status" value="1"/>
</dbReference>
<keyword evidence="2 6" id="KW-0378">Hydrolase</keyword>
<comment type="similarity">
    <text evidence="1 5">Belongs to the glycosyl hydrolase 1 family.</text>
</comment>
<feature type="chain" id="PRO_5043819357" evidence="7">
    <location>
        <begin position="22"/>
        <end position="543"/>
    </location>
</feature>
<organism evidence="8 9">
    <name type="scientific">Linum trigynum</name>
    <dbReference type="NCBI Taxonomy" id="586398"/>
    <lineage>
        <taxon>Eukaryota</taxon>
        <taxon>Viridiplantae</taxon>
        <taxon>Streptophyta</taxon>
        <taxon>Embryophyta</taxon>
        <taxon>Tracheophyta</taxon>
        <taxon>Spermatophyta</taxon>
        <taxon>Magnoliopsida</taxon>
        <taxon>eudicotyledons</taxon>
        <taxon>Gunneridae</taxon>
        <taxon>Pentapetalae</taxon>
        <taxon>rosids</taxon>
        <taxon>fabids</taxon>
        <taxon>Malpighiales</taxon>
        <taxon>Linaceae</taxon>
        <taxon>Linum</taxon>
    </lineage>
</organism>
<dbReference type="Proteomes" id="UP001497516">
    <property type="component" value="Chromosome 2"/>
</dbReference>
<dbReference type="PANTHER" id="PTHR10353">
    <property type="entry name" value="GLYCOSYL HYDROLASE"/>
    <property type="match status" value="1"/>
</dbReference>
<dbReference type="InterPro" id="IPR033132">
    <property type="entry name" value="GH_1_N_CS"/>
</dbReference>
<evidence type="ECO:0000256" key="7">
    <source>
        <dbReference type="SAM" id="SignalP"/>
    </source>
</evidence>
<protein>
    <submittedName>
        <fullName evidence="8">Uncharacterized protein</fullName>
    </submittedName>
</protein>
<keyword evidence="3 6" id="KW-0326">Glycosidase</keyword>
<dbReference type="InterPro" id="IPR017853">
    <property type="entry name" value="GH"/>
</dbReference>
<evidence type="ECO:0000313" key="9">
    <source>
        <dbReference type="Proteomes" id="UP001497516"/>
    </source>
</evidence>
<dbReference type="GO" id="GO:0005975">
    <property type="term" value="P:carbohydrate metabolic process"/>
    <property type="evidence" value="ECO:0007669"/>
    <property type="project" value="InterPro"/>
</dbReference>
<dbReference type="Pfam" id="PF00232">
    <property type="entry name" value="Glyco_hydro_1"/>
    <property type="match status" value="1"/>
</dbReference>
<evidence type="ECO:0000256" key="5">
    <source>
        <dbReference type="RuleBase" id="RU003690"/>
    </source>
</evidence>
<sequence length="543" mass="61260">MGMVTDQYWILFLFYYCSVLSATISSTISGDCTAAGEIRNGQPAKDLSRSSFPGGFVFGAGTAAYQSEGAALFSTYGKGPNVWDKFVTEHPEKIMNGSTGDIADDFYHRFKEDIQLMKTIGLDSFRFSISWTRIFPNGKLTGGVNQLGVKFYNDLINELLSNGIKPFVTLLHFDPPQALEDEYGGPLSPRFVDDFVAYADFCFETFGDRVKKWVTINEPNMYAMRAYDFGSFAPGRCSQWMGTTTGCAVPCGDSSIEPYVAGHHFLLSHAKIVKLYRKKYKQKQKGEIGITTTTHWFEPKYRTLPSSQMAARRALDFMFGWFAHPIANGEYPESMRSLVGDRLPRFTEEQADMVKGSIDFLGVNYYTMYYAEDAPPTTRIFAATNPSYSTDSRAIQSTEKDGVPIGTPTAVDWLFICPKGFKKLLLHIKNKYNNLPVYITENGMADQSSLSLEMALNDTLRIKYHNDHLQSLLSAVKGGANVKGYYMWCFFDDFEWNGGYTVRFGMTYVDFNDNLKRYLKASAYWFKNFLCPATPPSTLQSEM</sequence>
<evidence type="ECO:0000256" key="1">
    <source>
        <dbReference type="ARBA" id="ARBA00010838"/>
    </source>
</evidence>
<accession>A0AAV2D5I1</accession>
<name>A0AAV2D5I1_9ROSI</name>
<dbReference type="Gene3D" id="3.20.20.80">
    <property type="entry name" value="Glycosidases"/>
    <property type="match status" value="1"/>
</dbReference>